<evidence type="ECO:0000256" key="4">
    <source>
        <dbReference type="SAM" id="MobiDB-lite"/>
    </source>
</evidence>
<feature type="region of interest" description="Disordered" evidence="4">
    <location>
        <begin position="748"/>
        <end position="779"/>
    </location>
</feature>
<dbReference type="PANTHER" id="PTHR44688:SF16">
    <property type="entry name" value="DNA-BINDING TRANSCRIPTIONAL ACTIVATOR DEVR_DOSR"/>
    <property type="match status" value="1"/>
</dbReference>
<dbReference type="AlphaFoldDB" id="A0A7Y9WYI8"/>
<proteinExistence type="predicted"/>
<dbReference type="RefSeq" id="WP_218906223.1">
    <property type="nucleotide sequence ID" value="NZ_JACCHK010000001.1"/>
</dbReference>
<protein>
    <submittedName>
        <fullName evidence="6">DNA-binding CsgD family transcriptional regulator</fullName>
    </submittedName>
</protein>
<sequence>MIMNDIAETGLTLDRGPQVLLDTVGQDPTGPLSVGIAGPGGHGKTTLLAELARIHQRAGITVRTTAPEPGEPVDADTLVLVDDAHLLDDARIEVLLGLVATRRHRLVVAHRPWPRSAALSELVDALRRDGQALLLTPFTREQTAAYLASTSELGRRDDLVDFVHTQTCGVPRDVERLARGLAAAETPTGAVVDPPRSVVGEFGPDLDVQPDAVRRLLLAVAAGAALPVSMLGALLGREPAAVDDLIATTRAAGLLGADGRLAPIVRRAVTTLSPTTERTAVWRRLTELQLARGGAVLPLVRSLLAVGALGDCPVPTLAAAANEALADEPAFAADLFAAATAAGRPASAEQALAAALAGHLDDALRLADRLLSTATPPDRREAAVVAATALAHRGHVGRSVELYRWSGTASALAFATVGGLATGDLSAAAEPPAGDPGGEPPTLHASAARLMAAGVRDSVTGSPTAALSALVQAAALLEPDGRAALLPDSPAALAALTAVHCGELEIAEQVLHRALTAGVGGPLMARRHRLLQAWILMVRGETHAATERLATVTLDGRPLESRDLLFAAAIRMGVSRRNSDLGALKRGWGQALEAVVRHPVDLFTLLPLGELAIAGARLGDLARLEPYLLQGRALLGRLGDPPLWSVPLHWSGLHAAILTAEPAVADEHVAALLAAAGHSRYAAVVAAAAESWVEVLRGVVDPTRVEAAARGLHDTGLCWDGARLAGQAAIRTADRRAMTTLLECARALQGRPPGGHGGQTPTTGASTARAAGPTQQGLSDREYEVAELVLAGLTYREIGDRLFISAKTVEHHVARMRNRLNCANRTELLALLRTIVADRASDTAGQPWPQRATR</sequence>
<evidence type="ECO:0000256" key="1">
    <source>
        <dbReference type="ARBA" id="ARBA00023015"/>
    </source>
</evidence>
<dbReference type="InterPro" id="IPR027417">
    <property type="entry name" value="P-loop_NTPase"/>
</dbReference>
<dbReference type="InterPro" id="IPR000792">
    <property type="entry name" value="Tscrpt_reg_LuxR_C"/>
</dbReference>
<accession>A0A7Y9WYI8</accession>
<evidence type="ECO:0000259" key="5">
    <source>
        <dbReference type="PROSITE" id="PS50043"/>
    </source>
</evidence>
<dbReference type="InterPro" id="IPR016032">
    <property type="entry name" value="Sig_transdc_resp-reg_C-effctor"/>
</dbReference>
<keyword evidence="3" id="KW-0804">Transcription</keyword>
<dbReference type="SMART" id="SM00421">
    <property type="entry name" value="HTH_LUXR"/>
    <property type="match status" value="1"/>
</dbReference>
<evidence type="ECO:0000313" key="6">
    <source>
        <dbReference type="EMBL" id="NYH41718.1"/>
    </source>
</evidence>
<evidence type="ECO:0000313" key="7">
    <source>
        <dbReference type="Proteomes" id="UP000523545"/>
    </source>
</evidence>
<dbReference type="CDD" id="cd06170">
    <property type="entry name" value="LuxR_C_like"/>
    <property type="match status" value="1"/>
</dbReference>
<keyword evidence="7" id="KW-1185">Reference proteome</keyword>
<dbReference type="Pfam" id="PF00196">
    <property type="entry name" value="GerE"/>
    <property type="match status" value="1"/>
</dbReference>
<organism evidence="6 7">
    <name type="scientific">Micromonospora jinlongensis</name>
    <dbReference type="NCBI Taxonomy" id="1287877"/>
    <lineage>
        <taxon>Bacteria</taxon>
        <taxon>Bacillati</taxon>
        <taxon>Actinomycetota</taxon>
        <taxon>Actinomycetes</taxon>
        <taxon>Micromonosporales</taxon>
        <taxon>Micromonosporaceae</taxon>
        <taxon>Micromonospora</taxon>
    </lineage>
</organism>
<comment type="caution">
    <text evidence="6">The sequence shown here is derived from an EMBL/GenBank/DDBJ whole genome shotgun (WGS) entry which is preliminary data.</text>
</comment>
<dbReference type="PROSITE" id="PS00622">
    <property type="entry name" value="HTH_LUXR_1"/>
    <property type="match status" value="1"/>
</dbReference>
<name>A0A7Y9WYI8_9ACTN</name>
<evidence type="ECO:0000256" key="2">
    <source>
        <dbReference type="ARBA" id="ARBA00023125"/>
    </source>
</evidence>
<gene>
    <name evidence="6" type="ORF">HNR22_001445</name>
</gene>
<dbReference type="PANTHER" id="PTHR44688">
    <property type="entry name" value="DNA-BINDING TRANSCRIPTIONAL ACTIVATOR DEVR_DOSR"/>
    <property type="match status" value="1"/>
</dbReference>
<dbReference type="GO" id="GO:0003677">
    <property type="term" value="F:DNA binding"/>
    <property type="evidence" value="ECO:0007669"/>
    <property type="project" value="UniProtKB-KW"/>
</dbReference>
<dbReference type="GO" id="GO:0006355">
    <property type="term" value="P:regulation of DNA-templated transcription"/>
    <property type="evidence" value="ECO:0007669"/>
    <property type="project" value="InterPro"/>
</dbReference>
<evidence type="ECO:0000256" key="3">
    <source>
        <dbReference type="ARBA" id="ARBA00023163"/>
    </source>
</evidence>
<dbReference type="InterPro" id="IPR036388">
    <property type="entry name" value="WH-like_DNA-bd_sf"/>
</dbReference>
<reference evidence="6 7" key="1">
    <citation type="submission" date="2020-07" db="EMBL/GenBank/DDBJ databases">
        <title>Sequencing the genomes of 1000 actinobacteria strains.</title>
        <authorList>
            <person name="Klenk H.-P."/>
        </authorList>
    </citation>
    <scope>NUCLEOTIDE SEQUENCE [LARGE SCALE GENOMIC DNA]</scope>
    <source>
        <strain evidence="6 7">DSM 45876</strain>
    </source>
</reference>
<dbReference type="PROSITE" id="PS50043">
    <property type="entry name" value="HTH_LUXR_2"/>
    <property type="match status" value="1"/>
</dbReference>
<dbReference type="Gene3D" id="1.10.10.10">
    <property type="entry name" value="Winged helix-like DNA-binding domain superfamily/Winged helix DNA-binding domain"/>
    <property type="match status" value="1"/>
</dbReference>
<feature type="domain" description="HTH luxR-type" evidence="5">
    <location>
        <begin position="771"/>
        <end position="836"/>
    </location>
</feature>
<keyword evidence="2 6" id="KW-0238">DNA-binding</keyword>
<dbReference type="SUPFAM" id="SSF46894">
    <property type="entry name" value="C-terminal effector domain of the bipartite response regulators"/>
    <property type="match status" value="1"/>
</dbReference>
<keyword evidence="1" id="KW-0805">Transcription regulation</keyword>
<dbReference type="SUPFAM" id="SSF52540">
    <property type="entry name" value="P-loop containing nucleoside triphosphate hydrolases"/>
    <property type="match status" value="1"/>
</dbReference>
<dbReference type="Proteomes" id="UP000523545">
    <property type="component" value="Unassembled WGS sequence"/>
</dbReference>
<dbReference type="PRINTS" id="PR00038">
    <property type="entry name" value="HTHLUXR"/>
</dbReference>
<dbReference type="EMBL" id="JACCHK010000001">
    <property type="protein sequence ID" value="NYH41718.1"/>
    <property type="molecule type" value="Genomic_DNA"/>
</dbReference>